<dbReference type="SUPFAM" id="SSF51445">
    <property type="entry name" value="(Trans)glycosidases"/>
    <property type="match status" value="1"/>
</dbReference>
<comment type="pathway">
    <text evidence="2">Glycan metabolism; cellulose degradation.</text>
</comment>
<evidence type="ECO:0000256" key="4">
    <source>
        <dbReference type="ARBA" id="ARBA00012744"/>
    </source>
</evidence>
<evidence type="ECO:0000313" key="15">
    <source>
        <dbReference type="Proteomes" id="UP001220324"/>
    </source>
</evidence>
<reference evidence="14 15" key="1">
    <citation type="journal article" date="2023" name="IMA Fungus">
        <title>Comparative genomic study of the Penicillium genus elucidates a diverse pangenome and 15 lateral gene transfer events.</title>
        <authorList>
            <person name="Petersen C."/>
            <person name="Sorensen T."/>
            <person name="Nielsen M.R."/>
            <person name="Sondergaard T.E."/>
            <person name="Sorensen J.L."/>
            <person name="Fitzpatrick D.A."/>
            <person name="Frisvad J.C."/>
            <person name="Nielsen K.L."/>
        </authorList>
    </citation>
    <scope>NUCLEOTIDE SEQUENCE [LARGE SCALE GENOMIC DNA]</scope>
    <source>
        <strain evidence="14 15">IBT 35679</strain>
    </source>
</reference>
<comment type="similarity">
    <text evidence="3">Belongs to the glycosyl hydrolase 3 family.</text>
</comment>
<evidence type="ECO:0000256" key="1">
    <source>
        <dbReference type="ARBA" id="ARBA00000448"/>
    </source>
</evidence>
<name>A0AAD6CZT4_9EURO</name>
<keyword evidence="6" id="KW-0136">Cellulose degradation</keyword>
<dbReference type="InterPro" id="IPR026891">
    <property type="entry name" value="Fn3-like"/>
</dbReference>
<keyword evidence="8" id="KW-0119">Carbohydrate metabolism</keyword>
<dbReference type="Gene3D" id="2.60.40.10">
    <property type="entry name" value="Immunoglobulins"/>
    <property type="match status" value="1"/>
</dbReference>
<dbReference type="InterPro" id="IPR001764">
    <property type="entry name" value="Glyco_hydro_3_N"/>
</dbReference>
<evidence type="ECO:0000256" key="7">
    <source>
        <dbReference type="ARBA" id="ARBA00023180"/>
    </source>
</evidence>
<dbReference type="Pfam" id="PF00933">
    <property type="entry name" value="Glyco_hydro_3"/>
    <property type="match status" value="1"/>
</dbReference>
<feature type="chain" id="PRO_5042160652" description="beta-glucosidase" evidence="12">
    <location>
        <begin position="18"/>
        <end position="894"/>
    </location>
</feature>
<dbReference type="PANTHER" id="PTHR42715:SF29">
    <property type="entry name" value="BETA-GLUCOSIDASE A-RELATED"/>
    <property type="match status" value="1"/>
</dbReference>
<feature type="compositionally biased region" description="Polar residues" evidence="11">
    <location>
        <begin position="19"/>
        <end position="30"/>
    </location>
</feature>
<evidence type="ECO:0000256" key="9">
    <source>
        <dbReference type="ARBA" id="ARBA00023295"/>
    </source>
</evidence>
<evidence type="ECO:0000256" key="10">
    <source>
        <dbReference type="ARBA" id="ARBA00023326"/>
    </source>
</evidence>
<feature type="signal peptide" evidence="12">
    <location>
        <begin position="1"/>
        <end position="17"/>
    </location>
</feature>
<feature type="compositionally biased region" description="Polar residues" evidence="11">
    <location>
        <begin position="37"/>
        <end position="61"/>
    </location>
</feature>
<comment type="catalytic activity">
    <reaction evidence="1">
        <text>Hydrolysis of terminal, non-reducing beta-D-glucosyl residues with release of beta-D-glucose.</text>
        <dbReference type="EC" id="3.2.1.21"/>
    </reaction>
</comment>
<dbReference type="Gene3D" id="3.20.20.300">
    <property type="entry name" value="Glycoside hydrolase, family 3, N-terminal domain"/>
    <property type="match status" value="1"/>
</dbReference>
<dbReference type="InterPro" id="IPR017853">
    <property type="entry name" value="GH"/>
</dbReference>
<evidence type="ECO:0000256" key="8">
    <source>
        <dbReference type="ARBA" id="ARBA00023277"/>
    </source>
</evidence>
<evidence type="ECO:0000256" key="11">
    <source>
        <dbReference type="SAM" id="MobiDB-lite"/>
    </source>
</evidence>
<dbReference type="SUPFAM" id="SSF52279">
    <property type="entry name" value="Beta-D-glucan exohydrolase, C-terminal domain"/>
    <property type="match status" value="1"/>
</dbReference>
<dbReference type="Pfam" id="PF01915">
    <property type="entry name" value="Glyco_hydro_3_C"/>
    <property type="match status" value="1"/>
</dbReference>
<dbReference type="EC" id="3.2.1.21" evidence="4"/>
<dbReference type="InterPro" id="IPR036962">
    <property type="entry name" value="Glyco_hydro_3_N_sf"/>
</dbReference>
<keyword evidence="15" id="KW-1185">Reference proteome</keyword>
<feature type="region of interest" description="Disordered" evidence="11">
    <location>
        <begin position="19"/>
        <end position="67"/>
    </location>
</feature>
<dbReference type="FunFam" id="3.20.20.300:FF:000002">
    <property type="entry name" value="Probable beta-glucosidase"/>
    <property type="match status" value="1"/>
</dbReference>
<evidence type="ECO:0000313" key="14">
    <source>
        <dbReference type="EMBL" id="KAJ5546415.1"/>
    </source>
</evidence>
<dbReference type="FunFam" id="3.40.50.1700:FF:000003">
    <property type="entry name" value="Probable beta-glucosidase"/>
    <property type="match status" value="1"/>
</dbReference>
<protein>
    <recommendedName>
        <fullName evidence="4">beta-glucosidase</fullName>
        <ecNumber evidence="4">3.2.1.21</ecNumber>
    </recommendedName>
</protein>
<dbReference type="InterPro" id="IPR036881">
    <property type="entry name" value="Glyco_hydro_3_C_sf"/>
</dbReference>
<evidence type="ECO:0000256" key="6">
    <source>
        <dbReference type="ARBA" id="ARBA00023001"/>
    </source>
</evidence>
<dbReference type="AlphaFoldDB" id="A0AAD6CZT4"/>
<dbReference type="SMART" id="SM01217">
    <property type="entry name" value="Fn3_like"/>
    <property type="match status" value="1"/>
</dbReference>
<accession>A0AAD6CZT4</accession>
<evidence type="ECO:0000256" key="12">
    <source>
        <dbReference type="SAM" id="SignalP"/>
    </source>
</evidence>
<keyword evidence="5" id="KW-0378">Hydrolase</keyword>
<sequence length="894" mass="96130">MWNQLGVLLLAAVPVIGRSDTSNPLTQGNDTAPWPNSVYSNATDTSNPVVAAGSKSNQTSPPWYPSPWGEGLGDWEAAYARARSIVSKMTLTEKVNLTTGVGWELERCVGQNGAVPRLGIPSMCMQDSPVGVRDTDYNSVFPMGVNVAATWDRGMAYTRGQGMGYEHKHKGSNVQLGPVTGPLGRVPEGGRNWEGFAPDPVLSGVLFGETISGIQSQNVIACGKHFIGYEQEHFRSAGNGFVYQVNESYSANLDDVTMHEMYLWPWMDGVRAGMGSVMCSYNQINNSYACQNSYVLNKLLKAELGFQGFVMSDWSAQMSGVASALAGLDMTMPGDIAFDSGTSYWGSNLTVAVLNGTVPQWRVDDMAVRIMAAWYYVGVENNYVPINFDSWTLDTYGYEHYYANEGYGVINEHVDVRNNHGAMIREIGAASAVLLKNVDALPLTGKEKFTGVFGSDAGPNAYGPNGCSDRGCDMGTLGCAWGSGTANFPYLITPGFAIENEIYNHGDGMYQAVLDDYAYSQAESVASQASVSIVFVNSNSGEGYISVDGNIGDRNNLTIWNDGDALIKAVSSVCNNTIVVIHSVGPVLLDSFVNNDNVTAIIWAGVPGEESGNSIVDVLYGKVNPGGKLPFTMGSSRKDYGADVLYKPNSGESAPQLDFTEGQFIDYRAFDKGGVTPIYEFGYGQSYTTFSYSDITIKKHNVGKYTPTKGSTSAAPVLGKVSSDASEYTFPEDITPVPYFIYPYLNSTSLKKSADESDYGVSGSIPANSHNGSPQPRLPASGVGGNPLLWDVLYTVTAKVTNTGKVAGDEVAQLYVGLGGPNDAIRQLRGFERLSIAPGKTATFTVDLTRRDLSNWDTASQDWFISDYKKTVYVGASSRNLPLKTVISGASAFN</sequence>
<keyword evidence="7" id="KW-0325">Glycoprotein</keyword>
<gene>
    <name evidence="14" type="ORF">N7494_004000</name>
</gene>
<feature type="region of interest" description="Disordered" evidence="11">
    <location>
        <begin position="761"/>
        <end position="780"/>
    </location>
</feature>
<dbReference type="PANTHER" id="PTHR42715">
    <property type="entry name" value="BETA-GLUCOSIDASE"/>
    <property type="match status" value="1"/>
</dbReference>
<evidence type="ECO:0000259" key="13">
    <source>
        <dbReference type="SMART" id="SM01217"/>
    </source>
</evidence>
<evidence type="ECO:0000256" key="3">
    <source>
        <dbReference type="ARBA" id="ARBA00005336"/>
    </source>
</evidence>
<dbReference type="InterPro" id="IPR050288">
    <property type="entry name" value="Cellulose_deg_GH3"/>
</dbReference>
<dbReference type="InterPro" id="IPR013783">
    <property type="entry name" value="Ig-like_fold"/>
</dbReference>
<dbReference type="InterPro" id="IPR002772">
    <property type="entry name" value="Glyco_hydro_3_C"/>
</dbReference>
<evidence type="ECO:0000256" key="5">
    <source>
        <dbReference type="ARBA" id="ARBA00022801"/>
    </source>
</evidence>
<keyword evidence="10" id="KW-0624">Polysaccharide degradation</keyword>
<dbReference type="PRINTS" id="PR00133">
    <property type="entry name" value="GLHYDRLASE3"/>
</dbReference>
<evidence type="ECO:0000256" key="2">
    <source>
        <dbReference type="ARBA" id="ARBA00004987"/>
    </source>
</evidence>
<feature type="compositionally biased region" description="Polar residues" evidence="11">
    <location>
        <begin position="765"/>
        <end position="774"/>
    </location>
</feature>
<dbReference type="Proteomes" id="UP001220324">
    <property type="component" value="Unassembled WGS sequence"/>
</dbReference>
<dbReference type="Pfam" id="PF14310">
    <property type="entry name" value="Fn3-like"/>
    <property type="match status" value="1"/>
</dbReference>
<dbReference type="EMBL" id="JAQIZZ010000003">
    <property type="protein sequence ID" value="KAJ5546415.1"/>
    <property type="molecule type" value="Genomic_DNA"/>
</dbReference>
<comment type="caution">
    <text evidence="14">The sequence shown here is derived from an EMBL/GenBank/DDBJ whole genome shotgun (WGS) entry which is preliminary data.</text>
</comment>
<keyword evidence="12" id="KW-0732">Signal</keyword>
<feature type="domain" description="Fibronectin type III-like" evidence="13">
    <location>
        <begin position="810"/>
        <end position="878"/>
    </location>
</feature>
<proteinExistence type="inferred from homology"/>
<keyword evidence="9" id="KW-0326">Glycosidase</keyword>
<dbReference type="Gene3D" id="3.40.50.1700">
    <property type="entry name" value="Glycoside hydrolase family 3 C-terminal domain"/>
    <property type="match status" value="1"/>
</dbReference>
<dbReference type="GO" id="GO:0008422">
    <property type="term" value="F:beta-glucosidase activity"/>
    <property type="evidence" value="ECO:0007669"/>
    <property type="project" value="UniProtKB-EC"/>
</dbReference>
<dbReference type="GO" id="GO:0030245">
    <property type="term" value="P:cellulose catabolic process"/>
    <property type="evidence" value="ECO:0007669"/>
    <property type="project" value="UniProtKB-KW"/>
</dbReference>
<organism evidence="14 15">
    <name type="scientific">Penicillium frequentans</name>
    <dbReference type="NCBI Taxonomy" id="3151616"/>
    <lineage>
        <taxon>Eukaryota</taxon>
        <taxon>Fungi</taxon>
        <taxon>Dikarya</taxon>
        <taxon>Ascomycota</taxon>
        <taxon>Pezizomycotina</taxon>
        <taxon>Eurotiomycetes</taxon>
        <taxon>Eurotiomycetidae</taxon>
        <taxon>Eurotiales</taxon>
        <taxon>Aspergillaceae</taxon>
        <taxon>Penicillium</taxon>
    </lineage>
</organism>